<feature type="compositionally biased region" description="Polar residues" evidence="1">
    <location>
        <begin position="131"/>
        <end position="147"/>
    </location>
</feature>
<dbReference type="OrthoDB" id="2287318at2759"/>
<feature type="region of interest" description="Disordered" evidence="1">
    <location>
        <begin position="30"/>
        <end position="59"/>
    </location>
</feature>
<accession>A0A367JUY0</accession>
<proteinExistence type="predicted"/>
<protein>
    <submittedName>
        <fullName evidence="3">Uncharacterized protein</fullName>
    </submittedName>
</protein>
<evidence type="ECO:0000313" key="3">
    <source>
        <dbReference type="EMBL" id="RCH93659.1"/>
    </source>
</evidence>
<feature type="transmembrane region" description="Helical" evidence="2">
    <location>
        <begin position="71"/>
        <end position="94"/>
    </location>
</feature>
<evidence type="ECO:0000313" key="4">
    <source>
        <dbReference type="Proteomes" id="UP000253551"/>
    </source>
</evidence>
<gene>
    <name evidence="3" type="ORF">CU098_003925</name>
</gene>
<sequence>MSKTITNELVSTETIYTTIIASPTPTIYNASNTDLPAHQQQSQSASNMNDPNNNNGLEESLKSDQQALKRMIMILSLVGGLGVVAIVTTVVIFTRMRAKNKKNRECIDDDQHDNSTIALSLDNHNDDDDSTPSVNHVSLSDQPTTIEPSAPPATILNEDTETPYYDNRRHFVSMMSQTTAIPSPSAPTAKELDAAVDDRPSIPSTSGHHRHRSACTRCLPEILPELPPPAYTPSAPPHYALPVEAVAMDNLLPSRRYSLGA</sequence>
<name>A0A367JUY0_RHIST</name>
<feature type="compositionally biased region" description="Polar residues" evidence="1">
    <location>
        <begin position="30"/>
        <end position="46"/>
    </location>
</feature>
<keyword evidence="4" id="KW-1185">Reference proteome</keyword>
<keyword evidence="2" id="KW-0812">Transmembrane</keyword>
<dbReference type="AlphaFoldDB" id="A0A367JUY0"/>
<dbReference type="EMBL" id="PJQM01002663">
    <property type="protein sequence ID" value="RCH93659.1"/>
    <property type="molecule type" value="Genomic_DNA"/>
</dbReference>
<evidence type="ECO:0000256" key="2">
    <source>
        <dbReference type="SAM" id="Phobius"/>
    </source>
</evidence>
<feature type="region of interest" description="Disordered" evidence="1">
    <location>
        <begin position="117"/>
        <end position="159"/>
    </location>
</feature>
<dbReference type="STRING" id="4846.A0A367JUY0"/>
<reference evidence="3 4" key="1">
    <citation type="journal article" date="2018" name="G3 (Bethesda)">
        <title>Phylogenetic and Phylogenomic Definition of Rhizopus Species.</title>
        <authorList>
            <person name="Gryganskyi A.P."/>
            <person name="Golan J."/>
            <person name="Dolatabadi S."/>
            <person name="Mondo S."/>
            <person name="Robb S."/>
            <person name="Idnurm A."/>
            <person name="Muszewska A."/>
            <person name="Steczkiewicz K."/>
            <person name="Masonjones S."/>
            <person name="Liao H.L."/>
            <person name="Gajdeczka M.T."/>
            <person name="Anike F."/>
            <person name="Vuek A."/>
            <person name="Anishchenko I.M."/>
            <person name="Voigt K."/>
            <person name="de Hoog G.S."/>
            <person name="Smith M.E."/>
            <person name="Heitman J."/>
            <person name="Vilgalys R."/>
            <person name="Stajich J.E."/>
        </authorList>
    </citation>
    <scope>NUCLEOTIDE SEQUENCE [LARGE SCALE GENOMIC DNA]</scope>
    <source>
        <strain evidence="3 4">LSU 92-RS-03</strain>
    </source>
</reference>
<keyword evidence="2" id="KW-1133">Transmembrane helix</keyword>
<dbReference type="Proteomes" id="UP000253551">
    <property type="component" value="Unassembled WGS sequence"/>
</dbReference>
<comment type="caution">
    <text evidence="3">The sequence shown here is derived from an EMBL/GenBank/DDBJ whole genome shotgun (WGS) entry which is preliminary data.</text>
</comment>
<keyword evidence="2" id="KW-0472">Membrane</keyword>
<organism evidence="3 4">
    <name type="scientific">Rhizopus stolonifer</name>
    <name type="common">Rhizopus nigricans</name>
    <dbReference type="NCBI Taxonomy" id="4846"/>
    <lineage>
        <taxon>Eukaryota</taxon>
        <taxon>Fungi</taxon>
        <taxon>Fungi incertae sedis</taxon>
        <taxon>Mucoromycota</taxon>
        <taxon>Mucoromycotina</taxon>
        <taxon>Mucoromycetes</taxon>
        <taxon>Mucorales</taxon>
        <taxon>Mucorineae</taxon>
        <taxon>Rhizopodaceae</taxon>
        <taxon>Rhizopus</taxon>
    </lineage>
</organism>
<evidence type="ECO:0000256" key="1">
    <source>
        <dbReference type="SAM" id="MobiDB-lite"/>
    </source>
</evidence>